<feature type="domain" description="BON" evidence="1">
    <location>
        <begin position="12"/>
        <end position="73"/>
    </location>
</feature>
<dbReference type="RefSeq" id="WP_312988056.1">
    <property type="nucleotide sequence ID" value="NZ_BAAAUI010000046.1"/>
</dbReference>
<evidence type="ECO:0000313" key="2">
    <source>
        <dbReference type="EMBL" id="MBB4679031.1"/>
    </source>
</evidence>
<reference evidence="2 3" key="1">
    <citation type="submission" date="2020-08" db="EMBL/GenBank/DDBJ databases">
        <title>Sequencing the genomes of 1000 actinobacteria strains.</title>
        <authorList>
            <person name="Klenk H.-P."/>
        </authorList>
    </citation>
    <scope>NUCLEOTIDE SEQUENCE [LARGE SCALE GENOMIC DNA]</scope>
    <source>
        <strain evidence="2 3">DSM 44230</strain>
    </source>
</reference>
<gene>
    <name evidence="2" type="ORF">HNR67_005149</name>
</gene>
<sequence length="85" mass="9381">MNEARTPQYEVSRLRRALVEDPRTAEQGVRVTVRGQHVFLVGEVASEARRRGLDEVIGEVAPDLVVHNETHVAGAAAPVGREELR</sequence>
<dbReference type="AlphaFoldDB" id="A0A7W7CDA9"/>
<evidence type="ECO:0000259" key="1">
    <source>
        <dbReference type="Pfam" id="PF04972"/>
    </source>
</evidence>
<evidence type="ECO:0000313" key="3">
    <source>
        <dbReference type="Proteomes" id="UP000533598"/>
    </source>
</evidence>
<name>A0A7W7CDA9_9PSEU</name>
<proteinExistence type="predicted"/>
<dbReference type="Pfam" id="PF04972">
    <property type="entry name" value="BON"/>
    <property type="match status" value="1"/>
</dbReference>
<protein>
    <submittedName>
        <fullName evidence="2">Osmotically-inducible protein OsmY</fullName>
    </submittedName>
</protein>
<dbReference type="InterPro" id="IPR007055">
    <property type="entry name" value="BON_dom"/>
</dbReference>
<keyword evidence="3" id="KW-1185">Reference proteome</keyword>
<comment type="caution">
    <text evidence="2">The sequence shown here is derived from an EMBL/GenBank/DDBJ whole genome shotgun (WGS) entry which is preliminary data.</text>
</comment>
<accession>A0A7W7CDA9</accession>
<organism evidence="2 3">
    <name type="scientific">Crossiella cryophila</name>
    <dbReference type="NCBI Taxonomy" id="43355"/>
    <lineage>
        <taxon>Bacteria</taxon>
        <taxon>Bacillati</taxon>
        <taxon>Actinomycetota</taxon>
        <taxon>Actinomycetes</taxon>
        <taxon>Pseudonocardiales</taxon>
        <taxon>Pseudonocardiaceae</taxon>
        <taxon>Crossiella</taxon>
    </lineage>
</organism>
<dbReference type="EMBL" id="JACHMH010000001">
    <property type="protein sequence ID" value="MBB4679031.1"/>
    <property type="molecule type" value="Genomic_DNA"/>
</dbReference>
<dbReference type="Proteomes" id="UP000533598">
    <property type="component" value="Unassembled WGS sequence"/>
</dbReference>